<dbReference type="GO" id="GO:0005737">
    <property type="term" value="C:cytoplasm"/>
    <property type="evidence" value="ECO:0007669"/>
    <property type="project" value="UniProtKB-SubCell"/>
</dbReference>
<dbReference type="SUPFAM" id="SSF88697">
    <property type="entry name" value="PUA domain-like"/>
    <property type="match status" value="1"/>
</dbReference>
<dbReference type="InterPro" id="IPR036974">
    <property type="entry name" value="PUA_sf"/>
</dbReference>
<dbReference type="Pfam" id="PF10672">
    <property type="entry name" value="Methyltrans_SAM"/>
    <property type="match status" value="1"/>
</dbReference>
<keyword evidence="2" id="KW-0963">Cytoplasm</keyword>
<evidence type="ECO:0000256" key="6">
    <source>
        <dbReference type="ARBA" id="ARBA00022691"/>
    </source>
</evidence>
<evidence type="ECO:0000256" key="8">
    <source>
        <dbReference type="ARBA" id="ARBA00038091"/>
    </source>
</evidence>
<keyword evidence="6" id="KW-0949">S-adenosyl-L-methionine</keyword>
<dbReference type="STRING" id="1517416.IDAT_01550"/>
<dbReference type="eggNOG" id="COG1092">
    <property type="taxonomic scope" value="Bacteria"/>
</dbReference>
<dbReference type="InterPro" id="IPR019614">
    <property type="entry name" value="SAM-dep_methyl-trfase"/>
</dbReference>
<dbReference type="Gene3D" id="3.30.750.80">
    <property type="entry name" value="RNA methyltransferase domain (HRMD) like"/>
    <property type="match status" value="1"/>
</dbReference>
<dbReference type="InterPro" id="IPR041532">
    <property type="entry name" value="RlmI-like_PUA"/>
</dbReference>
<dbReference type="InterPro" id="IPR015947">
    <property type="entry name" value="PUA-like_sf"/>
</dbReference>
<comment type="subcellular location">
    <subcellularLocation>
        <location evidence="1">Cytoplasm</location>
    </subcellularLocation>
</comment>
<evidence type="ECO:0000256" key="2">
    <source>
        <dbReference type="ARBA" id="ARBA00022490"/>
    </source>
</evidence>
<reference evidence="10 11" key="1">
    <citation type="submission" date="2014-06" db="EMBL/GenBank/DDBJ databases">
        <title>Draft genome sequence of Idiomarina sp. MCCC 1A10513.</title>
        <authorList>
            <person name="Du J."/>
            <person name="Lai Q."/>
            <person name="Shao Z."/>
        </authorList>
    </citation>
    <scope>NUCLEOTIDE SEQUENCE [LARGE SCALE GENOMIC DNA]</scope>
    <source>
        <strain evidence="10 11">MCCC 1A10513</strain>
    </source>
</reference>
<dbReference type="PROSITE" id="PS50890">
    <property type="entry name" value="PUA"/>
    <property type="match status" value="1"/>
</dbReference>
<dbReference type="Gene3D" id="2.30.130.10">
    <property type="entry name" value="PUA domain"/>
    <property type="match status" value="1"/>
</dbReference>
<dbReference type="OrthoDB" id="9805492at2"/>
<sequence length="396" mass="44018">MPATVHLKPAKCKSLRRLHPWVFSGAIAKVKGQPEAGDTVSVHSAEGDWLGYAAWSPHSQIRARIWSFQQSDVIDARFFYQRIRAAVELRASLAIDSNAWRVVAAEADELPGITIDKYDNWLVCQLLSAGAERWRDAIVAALRALFPECSIYERSDVDVRQKEGLTSVTQVLYAANNELPPEVLWINENGIALGVDIQHGHKTGYYLDQRDSRHAMLRYCKGKRVLNAFSYTGGFGLFAAQAGATEVVNLDVSAPALTQAAQNHLRNGFAEEQQSNLQLDVFQALRDFHHTGERFDVIILDPPKFVDSKANLMSACRGYKDINRMACKLLNPGGTLLTFSCSGLLSGELFQKVVADACLDAKRPLHIIERLFQAADHPVRTNFPESLYLKGLVLRG</sequence>
<dbReference type="Gene3D" id="3.40.50.150">
    <property type="entry name" value="Vaccinia Virus protein VP39"/>
    <property type="match status" value="1"/>
</dbReference>
<comment type="similarity">
    <text evidence="8">Belongs to the methyltransferase superfamily. RlmI family.</text>
</comment>
<organism evidence="10 11">
    <name type="scientific">Pseudidiomarina atlantica</name>
    <dbReference type="NCBI Taxonomy" id="1517416"/>
    <lineage>
        <taxon>Bacteria</taxon>
        <taxon>Pseudomonadati</taxon>
        <taxon>Pseudomonadota</taxon>
        <taxon>Gammaproteobacteria</taxon>
        <taxon>Alteromonadales</taxon>
        <taxon>Idiomarinaceae</taxon>
        <taxon>Pseudidiomarina</taxon>
    </lineage>
</organism>
<evidence type="ECO:0000256" key="5">
    <source>
        <dbReference type="ARBA" id="ARBA00022679"/>
    </source>
</evidence>
<dbReference type="EMBL" id="JPIN01000001">
    <property type="protein sequence ID" value="KFZ29807.1"/>
    <property type="molecule type" value="Genomic_DNA"/>
</dbReference>
<dbReference type="SMART" id="SM00359">
    <property type="entry name" value="PUA"/>
    <property type="match status" value="1"/>
</dbReference>
<dbReference type="InterPro" id="IPR029063">
    <property type="entry name" value="SAM-dependent_MTases_sf"/>
</dbReference>
<evidence type="ECO:0000256" key="7">
    <source>
        <dbReference type="ARBA" id="ARBA00022884"/>
    </source>
</evidence>
<dbReference type="GO" id="GO:0003723">
    <property type="term" value="F:RNA binding"/>
    <property type="evidence" value="ECO:0007669"/>
    <property type="project" value="UniProtKB-KW"/>
</dbReference>
<feature type="domain" description="PUA" evidence="9">
    <location>
        <begin position="3"/>
        <end position="88"/>
    </location>
</feature>
<dbReference type="AlphaFoldDB" id="A0A094IRP4"/>
<keyword evidence="3" id="KW-0698">rRNA processing</keyword>
<keyword evidence="4 10" id="KW-0489">Methyltransferase</keyword>
<evidence type="ECO:0000313" key="10">
    <source>
        <dbReference type="EMBL" id="KFZ29807.1"/>
    </source>
</evidence>
<keyword evidence="7" id="KW-0694">RNA-binding</keyword>
<evidence type="ECO:0000313" key="11">
    <source>
        <dbReference type="Proteomes" id="UP000053718"/>
    </source>
</evidence>
<dbReference type="GO" id="GO:0006364">
    <property type="term" value="P:rRNA processing"/>
    <property type="evidence" value="ECO:0007669"/>
    <property type="project" value="UniProtKB-KW"/>
</dbReference>
<dbReference type="InterPro" id="IPR002478">
    <property type="entry name" value="PUA"/>
</dbReference>
<name>A0A094IRP4_9GAMM</name>
<evidence type="ECO:0000259" key="9">
    <source>
        <dbReference type="SMART" id="SM00359"/>
    </source>
</evidence>
<dbReference type="Pfam" id="PF17785">
    <property type="entry name" value="PUA_3"/>
    <property type="match status" value="1"/>
</dbReference>
<gene>
    <name evidence="10" type="ORF">IDAT_01550</name>
</gene>
<dbReference type="GO" id="GO:0008168">
    <property type="term" value="F:methyltransferase activity"/>
    <property type="evidence" value="ECO:0007669"/>
    <property type="project" value="UniProtKB-KW"/>
</dbReference>
<dbReference type="PANTHER" id="PTHR42873">
    <property type="entry name" value="RIBOSOMAL RNA LARGE SUBUNIT METHYLTRANSFERASE"/>
    <property type="match status" value="1"/>
</dbReference>
<dbReference type="RefSeq" id="WP_034729582.1">
    <property type="nucleotide sequence ID" value="NZ_JPIN01000001.1"/>
</dbReference>
<dbReference type="Proteomes" id="UP000053718">
    <property type="component" value="Unassembled WGS sequence"/>
</dbReference>
<evidence type="ECO:0000256" key="1">
    <source>
        <dbReference type="ARBA" id="ARBA00004496"/>
    </source>
</evidence>
<dbReference type="GO" id="GO:0032259">
    <property type="term" value="P:methylation"/>
    <property type="evidence" value="ECO:0007669"/>
    <property type="project" value="UniProtKB-KW"/>
</dbReference>
<dbReference type="PANTHER" id="PTHR42873:SF1">
    <property type="entry name" value="S-ADENOSYLMETHIONINE-DEPENDENT METHYLTRANSFERASE DOMAIN-CONTAINING PROTEIN"/>
    <property type="match status" value="1"/>
</dbReference>
<dbReference type="CDD" id="cd02440">
    <property type="entry name" value="AdoMet_MTases"/>
    <property type="match status" value="1"/>
</dbReference>
<dbReference type="SUPFAM" id="SSF53335">
    <property type="entry name" value="S-adenosyl-L-methionine-dependent methyltransferases"/>
    <property type="match status" value="1"/>
</dbReference>
<dbReference type="CDD" id="cd11572">
    <property type="entry name" value="RlmI_M_like"/>
    <property type="match status" value="1"/>
</dbReference>
<comment type="caution">
    <text evidence="10">The sequence shown here is derived from an EMBL/GenBank/DDBJ whole genome shotgun (WGS) entry which is preliminary data.</text>
</comment>
<keyword evidence="5 10" id="KW-0808">Transferase</keyword>
<keyword evidence="11" id="KW-1185">Reference proteome</keyword>
<proteinExistence type="inferred from homology"/>
<evidence type="ECO:0000256" key="4">
    <source>
        <dbReference type="ARBA" id="ARBA00022603"/>
    </source>
</evidence>
<accession>A0A094IRP4</accession>
<dbReference type="CDD" id="cd21153">
    <property type="entry name" value="PUA_RlmI"/>
    <property type="match status" value="1"/>
</dbReference>
<evidence type="ECO:0000256" key="3">
    <source>
        <dbReference type="ARBA" id="ARBA00022552"/>
    </source>
</evidence>
<protein>
    <submittedName>
        <fullName evidence="10">23S rRNA methyltransferase</fullName>
    </submittedName>
</protein>